<dbReference type="Proteomes" id="UP001431532">
    <property type="component" value="Unassembled WGS sequence"/>
</dbReference>
<reference evidence="3" key="1">
    <citation type="submission" date="2023-05" db="EMBL/GenBank/DDBJ databases">
        <title>Mariniplasma microaerophilum sp. nov., a novel anaerobic mollicute isolated from terrestrial mud volcano, Taman Peninsula, Russia.</title>
        <authorList>
            <person name="Khomyakova M.A."/>
            <person name="Merkel A.Y."/>
            <person name="Slobodkin A.I."/>
        </authorList>
    </citation>
    <scope>NUCLEOTIDE SEQUENCE</scope>
    <source>
        <strain evidence="3">M4Ah</strain>
    </source>
</reference>
<dbReference type="InterPro" id="IPR010095">
    <property type="entry name" value="Cas12f1-like_TNB"/>
</dbReference>
<organism evidence="3 4">
    <name type="scientific">Peloplasma aerotolerans</name>
    <dbReference type="NCBI Taxonomy" id="3044389"/>
    <lineage>
        <taxon>Bacteria</taxon>
        <taxon>Bacillati</taxon>
        <taxon>Mycoplasmatota</taxon>
        <taxon>Mollicutes</taxon>
        <taxon>Acholeplasmatales</taxon>
        <taxon>Acholeplasmataceae</taxon>
        <taxon>Peloplasma</taxon>
    </lineage>
</organism>
<dbReference type="Pfam" id="PF07282">
    <property type="entry name" value="Cas12f1-like_TNB"/>
    <property type="match status" value="1"/>
</dbReference>
<proteinExistence type="predicted"/>
<dbReference type="EMBL" id="JASCXW010000071">
    <property type="protein sequence ID" value="MDI6453802.1"/>
    <property type="molecule type" value="Genomic_DNA"/>
</dbReference>
<keyword evidence="1" id="KW-0238">DNA-binding</keyword>
<evidence type="ECO:0000313" key="3">
    <source>
        <dbReference type="EMBL" id="MDI6453802.1"/>
    </source>
</evidence>
<evidence type="ECO:0000313" key="4">
    <source>
        <dbReference type="Proteomes" id="UP001431532"/>
    </source>
</evidence>
<keyword evidence="4" id="KW-1185">Reference proteome</keyword>
<dbReference type="GO" id="GO:0003677">
    <property type="term" value="F:DNA binding"/>
    <property type="evidence" value="ECO:0007669"/>
    <property type="project" value="UniProtKB-KW"/>
</dbReference>
<accession>A0AAW6U762</accession>
<comment type="caution">
    <text evidence="3">The sequence shown here is derived from an EMBL/GenBank/DDBJ whole genome shotgun (WGS) entry which is preliminary data.</text>
</comment>
<dbReference type="RefSeq" id="WP_282840257.1">
    <property type="nucleotide sequence ID" value="NZ_JASCXW010000071.1"/>
</dbReference>
<dbReference type="AlphaFoldDB" id="A0AAW6U762"/>
<feature type="domain" description="Cas12f1-like TNB" evidence="2">
    <location>
        <begin position="1"/>
        <end position="51"/>
    </location>
</feature>
<name>A0AAW6U762_9MOLU</name>
<feature type="non-terminal residue" evidence="3">
    <location>
        <position position="1"/>
    </location>
</feature>
<gene>
    <name evidence="3" type="ORF">QJ521_09575</name>
</gene>
<evidence type="ECO:0000259" key="2">
    <source>
        <dbReference type="Pfam" id="PF07282"/>
    </source>
</evidence>
<protein>
    <submittedName>
        <fullName evidence="3">Zinc ribbon domain-containing protein</fullName>
    </submittedName>
</protein>
<evidence type="ECO:0000256" key="1">
    <source>
        <dbReference type="ARBA" id="ARBA00023125"/>
    </source>
</evidence>
<sequence>GKTLIKIDQYYPSSKTCSQCGKQKDILLFERTYSCVCGQKMDRDLNAAINIGVQGLIQYATKAYGTDAIAW</sequence>